<dbReference type="PROSITE" id="PS50903">
    <property type="entry name" value="RUBREDOXIN_LIKE"/>
    <property type="match status" value="1"/>
</dbReference>
<dbReference type="Proteomes" id="UP000473648">
    <property type="component" value="Unassembled WGS sequence"/>
</dbReference>
<sequence>MRKQVKNNVSWIGYMDWDLQKFHGDDFTIHSGSSQNAYLIEEEKTVLMDTVWAPHQDDFLKNLESEIDLKKIDYIVVNHGENDHSGSLPALLEKIPGTPIYCTANAVKSLEGQYGKRGWDFHVVHTGDTLDIGNGKQLIFVEMRFLHWPDSMATYLTGDNILFSMDAFGQHYAVEEMFADKADQETLWNEAQRYFANIVAPFSPLVTKKVKEIAALNLPIEMIAPSHGAIWRKDPMKIVEAYAKWADAYQEDQITVVYATEWHGTEKIAHAIADEIHKQAPDTVVKVFNVDHTEKDDIIGEVFKSKAIAVGSPTILNGILASVEGFLYYLKSLKYKGKKAAVFGCYGWSGEGNKILREKLTDAGFEVVQPEVRSSWNPDADDFANIPALVQELIGADGAASKEAAEEETPSLPKWQCPCGYIYDPAKGDPEHGVKPGTAWEDVPADWTCPVCGLPKEAFEKID</sequence>
<evidence type="ECO:0000256" key="3">
    <source>
        <dbReference type="ARBA" id="ARBA00022723"/>
    </source>
</evidence>
<dbReference type="InterPro" id="IPR036866">
    <property type="entry name" value="RibonucZ/Hydroxyglut_hydro"/>
</dbReference>
<dbReference type="GO" id="GO:0010181">
    <property type="term" value="F:FMN binding"/>
    <property type="evidence" value="ECO:0007669"/>
    <property type="project" value="InterPro"/>
</dbReference>
<dbReference type="PANTHER" id="PTHR43717:SF1">
    <property type="entry name" value="ANAEROBIC NITRIC OXIDE REDUCTASE FLAVORUBREDOXIN"/>
    <property type="match status" value="1"/>
</dbReference>
<dbReference type="SMART" id="SM00849">
    <property type="entry name" value="Lactamase_B"/>
    <property type="match status" value="1"/>
</dbReference>
<evidence type="ECO:0000313" key="8">
    <source>
        <dbReference type="EMBL" id="MQM73019.1"/>
    </source>
</evidence>
<evidence type="ECO:0000313" key="9">
    <source>
        <dbReference type="Proteomes" id="UP000473648"/>
    </source>
</evidence>
<feature type="domain" description="Flavodoxin-like" evidence="6">
    <location>
        <begin position="254"/>
        <end position="394"/>
    </location>
</feature>
<name>A0A6L5GRY4_9FIRM</name>
<dbReference type="InterPro" id="IPR016440">
    <property type="entry name" value="Rubredoxin-O_OxRdtase"/>
</dbReference>
<dbReference type="InterPro" id="IPR018527">
    <property type="entry name" value="Rubredoxin_Fe_BS"/>
</dbReference>
<dbReference type="InterPro" id="IPR008254">
    <property type="entry name" value="Flavodoxin/NO_synth"/>
</dbReference>
<dbReference type="FunFam" id="2.20.28.10:FF:000001">
    <property type="entry name" value="Rubredoxin"/>
    <property type="match status" value="1"/>
</dbReference>
<dbReference type="Pfam" id="PF00301">
    <property type="entry name" value="Rubredoxin"/>
    <property type="match status" value="1"/>
</dbReference>
<evidence type="ECO:0000259" key="7">
    <source>
        <dbReference type="PROSITE" id="PS50903"/>
    </source>
</evidence>
<dbReference type="PROSITE" id="PS50902">
    <property type="entry name" value="FLAVODOXIN_LIKE"/>
    <property type="match status" value="1"/>
</dbReference>
<dbReference type="EMBL" id="VOGB01000004">
    <property type="protein sequence ID" value="MQM73019.1"/>
    <property type="molecule type" value="Genomic_DNA"/>
</dbReference>
<keyword evidence="4" id="KW-0249">Electron transport</keyword>
<keyword evidence="2" id="KW-0813">Transport</keyword>
<evidence type="ECO:0000256" key="1">
    <source>
        <dbReference type="ARBA" id="ARBA00007121"/>
    </source>
</evidence>
<gene>
    <name evidence="8" type="ORF">FRC53_06275</name>
</gene>
<dbReference type="AlphaFoldDB" id="A0A6L5GRY4"/>
<dbReference type="PANTHER" id="PTHR43717">
    <property type="entry name" value="ANAEROBIC NITRIC OXIDE REDUCTASE FLAVORUBREDOXIN"/>
    <property type="match status" value="1"/>
</dbReference>
<dbReference type="Pfam" id="PF00258">
    <property type="entry name" value="Flavodoxin_1"/>
    <property type="match status" value="1"/>
</dbReference>
<dbReference type="GO" id="GO:0005506">
    <property type="term" value="F:iron ion binding"/>
    <property type="evidence" value="ECO:0007669"/>
    <property type="project" value="InterPro"/>
</dbReference>
<keyword evidence="3" id="KW-0479">Metal-binding</keyword>
<evidence type="ECO:0000256" key="2">
    <source>
        <dbReference type="ARBA" id="ARBA00022448"/>
    </source>
</evidence>
<dbReference type="GO" id="GO:0016651">
    <property type="term" value="F:oxidoreductase activity, acting on NAD(P)H"/>
    <property type="evidence" value="ECO:0007669"/>
    <property type="project" value="UniProtKB-ARBA"/>
</dbReference>
<dbReference type="InterPro" id="IPR001279">
    <property type="entry name" value="Metallo-B-lactamas"/>
</dbReference>
<dbReference type="InterPro" id="IPR024935">
    <property type="entry name" value="Rubredoxin_dom"/>
</dbReference>
<dbReference type="InterPro" id="IPR029039">
    <property type="entry name" value="Flavoprotein-like_sf"/>
</dbReference>
<dbReference type="InterPro" id="IPR024934">
    <property type="entry name" value="Rubredoxin-like_dom"/>
</dbReference>
<dbReference type="PRINTS" id="PR00163">
    <property type="entry name" value="RUBREDOXIN"/>
</dbReference>
<comment type="caution">
    <text evidence="8">The sequence shown here is derived from an EMBL/GenBank/DDBJ whole genome shotgun (WGS) entry which is preliminary data.</text>
</comment>
<dbReference type="PIRSF" id="PIRSF005243">
    <property type="entry name" value="ROO"/>
    <property type="match status" value="1"/>
</dbReference>
<dbReference type="Pfam" id="PF19583">
    <property type="entry name" value="ODP"/>
    <property type="match status" value="1"/>
</dbReference>
<dbReference type="CDD" id="cd00730">
    <property type="entry name" value="rubredoxin"/>
    <property type="match status" value="1"/>
</dbReference>
<evidence type="ECO:0000256" key="4">
    <source>
        <dbReference type="ARBA" id="ARBA00022982"/>
    </source>
</evidence>
<comment type="similarity">
    <text evidence="1">In the N-terminal section; belongs to the zinc metallo-hydrolase group 3 family.</text>
</comment>
<dbReference type="PROSITE" id="PS00202">
    <property type="entry name" value="RUBREDOXIN"/>
    <property type="match status" value="1"/>
</dbReference>
<reference evidence="8" key="1">
    <citation type="journal article" date="2020" name="Appl. Environ. Microbiol.">
        <title>Medium-Chain Fatty Acid Synthesis by 'Candidatus Weimeria bifida' gen. nov., sp. nov., and 'Candidatus Pseudoramibacter fermentans' sp. nov.</title>
        <authorList>
            <person name="Scarborough M.J."/>
            <person name="Myers K.S."/>
            <person name="Donohue T.J."/>
            <person name="Noguera D.R."/>
        </authorList>
    </citation>
    <scope>NUCLEOTIDE SEQUENCE</scope>
    <source>
        <strain evidence="8">EUB1.1</strain>
    </source>
</reference>
<keyword evidence="5" id="KW-0408">Iron</keyword>
<feature type="domain" description="Rubredoxin-like" evidence="7">
    <location>
        <begin position="412"/>
        <end position="462"/>
    </location>
</feature>
<dbReference type="Gene3D" id="3.60.15.10">
    <property type="entry name" value="Ribonuclease Z/Hydroxyacylglutathione hydrolase-like"/>
    <property type="match status" value="1"/>
</dbReference>
<dbReference type="InterPro" id="IPR045761">
    <property type="entry name" value="ODP_dom"/>
</dbReference>
<evidence type="ECO:0000256" key="5">
    <source>
        <dbReference type="ARBA" id="ARBA00023004"/>
    </source>
</evidence>
<dbReference type="SUPFAM" id="SSF57802">
    <property type="entry name" value="Rubredoxin-like"/>
    <property type="match status" value="1"/>
</dbReference>
<protein>
    <submittedName>
        <fullName evidence="8">MBL fold metallo-hydrolase</fullName>
    </submittedName>
</protein>
<dbReference type="CDD" id="cd07709">
    <property type="entry name" value="flavodiiron_proteins_MBL-fold"/>
    <property type="match status" value="1"/>
</dbReference>
<dbReference type="GO" id="GO:0016787">
    <property type="term" value="F:hydrolase activity"/>
    <property type="evidence" value="ECO:0007669"/>
    <property type="project" value="UniProtKB-KW"/>
</dbReference>
<evidence type="ECO:0000259" key="6">
    <source>
        <dbReference type="PROSITE" id="PS50902"/>
    </source>
</evidence>
<organism evidence="8 9">
    <name type="scientific">Candidatus Pseudoramibacter fermentans</name>
    <dbReference type="NCBI Taxonomy" id="2594427"/>
    <lineage>
        <taxon>Bacteria</taxon>
        <taxon>Bacillati</taxon>
        <taxon>Bacillota</taxon>
        <taxon>Clostridia</taxon>
        <taxon>Eubacteriales</taxon>
        <taxon>Eubacteriaceae</taxon>
        <taxon>Pseudoramibacter</taxon>
    </lineage>
</organism>
<dbReference type="SUPFAM" id="SSF56281">
    <property type="entry name" value="Metallo-hydrolase/oxidoreductase"/>
    <property type="match status" value="1"/>
</dbReference>
<keyword evidence="9" id="KW-1185">Reference proteome</keyword>
<dbReference type="Gene3D" id="2.20.28.10">
    <property type="match status" value="1"/>
</dbReference>
<dbReference type="GO" id="GO:0009055">
    <property type="term" value="F:electron transfer activity"/>
    <property type="evidence" value="ECO:0007669"/>
    <property type="project" value="InterPro"/>
</dbReference>
<dbReference type="Gene3D" id="3.40.50.360">
    <property type="match status" value="1"/>
</dbReference>
<dbReference type="SUPFAM" id="SSF52218">
    <property type="entry name" value="Flavoproteins"/>
    <property type="match status" value="1"/>
</dbReference>
<accession>A0A6L5GRY4</accession>
<proteinExistence type="inferred from homology"/>